<dbReference type="Proteomes" id="UP000027265">
    <property type="component" value="Unassembled WGS sequence"/>
</dbReference>
<protein>
    <submittedName>
        <fullName evidence="2">Uncharacterized protein</fullName>
    </submittedName>
</protein>
<evidence type="ECO:0000313" key="2">
    <source>
        <dbReference type="EMBL" id="KDQ56526.1"/>
    </source>
</evidence>
<name>A0A067Q1Q5_9AGAM</name>
<dbReference type="AlphaFoldDB" id="A0A067Q1Q5"/>
<evidence type="ECO:0000313" key="3">
    <source>
        <dbReference type="Proteomes" id="UP000027265"/>
    </source>
</evidence>
<accession>A0A067Q1Q5</accession>
<gene>
    <name evidence="2" type="ORF">JAAARDRAFT_294403</name>
</gene>
<feature type="compositionally biased region" description="Low complexity" evidence="1">
    <location>
        <begin position="218"/>
        <end position="246"/>
    </location>
</feature>
<feature type="compositionally biased region" description="Polar residues" evidence="1">
    <location>
        <begin position="150"/>
        <end position="170"/>
    </location>
</feature>
<feature type="compositionally biased region" description="Basic and acidic residues" evidence="1">
    <location>
        <begin position="131"/>
        <end position="145"/>
    </location>
</feature>
<feature type="compositionally biased region" description="Polar residues" evidence="1">
    <location>
        <begin position="328"/>
        <end position="340"/>
    </location>
</feature>
<reference evidence="3" key="1">
    <citation type="journal article" date="2014" name="Proc. Natl. Acad. Sci. U.S.A.">
        <title>Extensive sampling of basidiomycete genomes demonstrates inadequacy of the white-rot/brown-rot paradigm for wood decay fungi.</title>
        <authorList>
            <person name="Riley R."/>
            <person name="Salamov A.A."/>
            <person name="Brown D.W."/>
            <person name="Nagy L.G."/>
            <person name="Floudas D."/>
            <person name="Held B.W."/>
            <person name="Levasseur A."/>
            <person name="Lombard V."/>
            <person name="Morin E."/>
            <person name="Otillar R."/>
            <person name="Lindquist E.A."/>
            <person name="Sun H."/>
            <person name="LaButti K.M."/>
            <person name="Schmutz J."/>
            <person name="Jabbour D."/>
            <person name="Luo H."/>
            <person name="Baker S.E."/>
            <person name="Pisabarro A.G."/>
            <person name="Walton J.D."/>
            <person name="Blanchette R.A."/>
            <person name="Henrissat B."/>
            <person name="Martin F."/>
            <person name="Cullen D."/>
            <person name="Hibbett D.S."/>
            <person name="Grigoriev I.V."/>
        </authorList>
    </citation>
    <scope>NUCLEOTIDE SEQUENCE [LARGE SCALE GENOMIC DNA]</scope>
    <source>
        <strain evidence="3">MUCL 33604</strain>
    </source>
</reference>
<dbReference type="EMBL" id="KL197721">
    <property type="protein sequence ID" value="KDQ56526.1"/>
    <property type="molecule type" value="Genomic_DNA"/>
</dbReference>
<evidence type="ECO:0000256" key="1">
    <source>
        <dbReference type="SAM" id="MobiDB-lite"/>
    </source>
</evidence>
<feature type="region of interest" description="Disordered" evidence="1">
    <location>
        <begin position="269"/>
        <end position="340"/>
    </location>
</feature>
<keyword evidence="3" id="KW-1185">Reference proteome</keyword>
<organism evidence="2 3">
    <name type="scientific">Jaapia argillacea MUCL 33604</name>
    <dbReference type="NCBI Taxonomy" id="933084"/>
    <lineage>
        <taxon>Eukaryota</taxon>
        <taxon>Fungi</taxon>
        <taxon>Dikarya</taxon>
        <taxon>Basidiomycota</taxon>
        <taxon>Agaricomycotina</taxon>
        <taxon>Agaricomycetes</taxon>
        <taxon>Agaricomycetidae</taxon>
        <taxon>Jaapiales</taxon>
        <taxon>Jaapiaceae</taxon>
        <taxon>Jaapia</taxon>
    </lineage>
</organism>
<proteinExistence type="predicted"/>
<dbReference type="InParanoid" id="A0A067Q1Q5"/>
<feature type="compositionally biased region" description="Low complexity" evidence="1">
    <location>
        <begin position="171"/>
        <end position="185"/>
    </location>
</feature>
<feature type="compositionally biased region" description="Basic and acidic residues" evidence="1">
    <location>
        <begin position="14"/>
        <end position="75"/>
    </location>
</feature>
<dbReference type="HOGENOM" id="CLU_816516_0_0_1"/>
<feature type="region of interest" description="Disordered" evidence="1">
    <location>
        <begin position="1"/>
        <end position="253"/>
    </location>
</feature>
<feature type="compositionally biased region" description="Low complexity" evidence="1">
    <location>
        <begin position="76"/>
        <end position="87"/>
    </location>
</feature>
<sequence>MRIGDGQGIATQRSPRDELGRGSSREDMQRSSREDVSRSLRDDDGRGSGQQDDLRRRMEERRRQEAEGILKRQQEADAAARAVASGAPPTTSANASIRPEAQGPKPLGLSASYPSLPPPVSSSQQSAMHYQEQEGIARRQREADLAARSSRLQGQGYGSNPVSIPQQPHHSSSAPNFSSSRQSASGYDQEERARKQRAAEAAARAALDPNTTLRGKVSTASASSSASSNWTAPNNPPLTANNSSSSVMPAPTAVSSAQYAFLESHHKSGIPIMPLESPTKYDDDSSTDASVADEPSSSPSVLLGARGGHHSRQAADSTPTRMPRRTYVPTSSRSSTLFDL</sequence>